<feature type="compositionally biased region" description="Basic and acidic residues" evidence="1">
    <location>
        <begin position="1"/>
        <end position="12"/>
    </location>
</feature>
<evidence type="ECO:0000256" key="1">
    <source>
        <dbReference type="SAM" id="MobiDB-lite"/>
    </source>
</evidence>
<feature type="non-terminal residue" evidence="2">
    <location>
        <position position="75"/>
    </location>
</feature>
<accession>A0A923NMR0</accession>
<keyword evidence="3" id="KW-1185">Reference proteome</keyword>
<protein>
    <submittedName>
        <fullName evidence="2">Uncharacterized protein</fullName>
    </submittedName>
</protein>
<dbReference type="Proteomes" id="UP000602647">
    <property type="component" value="Unassembled WGS sequence"/>
</dbReference>
<dbReference type="EMBL" id="JACRYT010000046">
    <property type="protein sequence ID" value="MBC6681414.1"/>
    <property type="molecule type" value="Genomic_DNA"/>
</dbReference>
<gene>
    <name evidence="2" type="ORF">H9L42_16520</name>
</gene>
<sequence>MSKTFRQYDSRWGKKKYPPGSSCTMSGSGCGPTACADIIVNNKKHKHRTPNSTRAFMIKNDYAIAGNGTAWDGID</sequence>
<comment type="caution">
    <text evidence="2">The sequence shown here is derived from an EMBL/GenBank/DDBJ whole genome shotgun (WGS) entry which is preliminary data.</text>
</comment>
<dbReference type="RefSeq" id="WP_346726341.1">
    <property type="nucleotide sequence ID" value="NZ_JACRYT010000046.1"/>
</dbReference>
<name>A0A923NMR0_9FIRM</name>
<feature type="region of interest" description="Disordered" evidence="1">
    <location>
        <begin position="1"/>
        <end position="20"/>
    </location>
</feature>
<reference evidence="2" key="1">
    <citation type="submission" date="2020-08" db="EMBL/GenBank/DDBJ databases">
        <title>Genome public.</title>
        <authorList>
            <person name="Liu C."/>
            <person name="Sun Q."/>
        </authorList>
    </citation>
    <scope>NUCLEOTIDE SEQUENCE</scope>
    <source>
        <strain evidence="2">BX12</strain>
    </source>
</reference>
<evidence type="ECO:0000313" key="3">
    <source>
        <dbReference type="Proteomes" id="UP000602647"/>
    </source>
</evidence>
<dbReference type="PROSITE" id="PS51257">
    <property type="entry name" value="PROKAR_LIPOPROTEIN"/>
    <property type="match status" value="1"/>
</dbReference>
<proteinExistence type="predicted"/>
<organism evidence="2 3">
    <name type="scientific">Zhenpiania hominis</name>
    <dbReference type="NCBI Taxonomy" id="2763644"/>
    <lineage>
        <taxon>Bacteria</taxon>
        <taxon>Bacillati</taxon>
        <taxon>Bacillota</taxon>
        <taxon>Clostridia</taxon>
        <taxon>Peptostreptococcales</taxon>
        <taxon>Anaerovoracaceae</taxon>
        <taxon>Zhenpiania</taxon>
    </lineage>
</organism>
<evidence type="ECO:0000313" key="2">
    <source>
        <dbReference type="EMBL" id="MBC6681414.1"/>
    </source>
</evidence>
<dbReference type="AlphaFoldDB" id="A0A923NMR0"/>